<protein>
    <recommendedName>
        <fullName evidence="6">15-hydroxyprostaglandin dehydrogenase [NAD(+)]-like</fullName>
    </recommendedName>
</protein>
<dbReference type="OrthoDB" id="417891at2759"/>
<dbReference type="Gene3D" id="3.40.50.720">
    <property type="entry name" value="NAD(P)-binding Rossmann-like Domain"/>
    <property type="match status" value="1"/>
</dbReference>
<name>A0A9N9T7W8_DIABA</name>
<dbReference type="InterPro" id="IPR020904">
    <property type="entry name" value="Sc_DH/Rdtase_CS"/>
</dbReference>
<evidence type="ECO:0000256" key="1">
    <source>
        <dbReference type="ARBA" id="ARBA00006484"/>
    </source>
</evidence>
<organism evidence="4 5">
    <name type="scientific">Diabrotica balteata</name>
    <name type="common">Banded cucumber beetle</name>
    <dbReference type="NCBI Taxonomy" id="107213"/>
    <lineage>
        <taxon>Eukaryota</taxon>
        <taxon>Metazoa</taxon>
        <taxon>Ecdysozoa</taxon>
        <taxon>Arthropoda</taxon>
        <taxon>Hexapoda</taxon>
        <taxon>Insecta</taxon>
        <taxon>Pterygota</taxon>
        <taxon>Neoptera</taxon>
        <taxon>Endopterygota</taxon>
        <taxon>Coleoptera</taxon>
        <taxon>Polyphaga</taxon>
        <taxon>Cucujiformia</taxon>
        <taxon>Chrysomeloidea</taxon>
        <taxon>Chrysomelidae</taxon>
        <taxon>Galerucinae</taxon>
        <taxon>Diabroticina</taxon>
        <taxon>Diabroticites</taxon>
        <taxon>Diabrotica</taxon>
    </lineage>
</organism>
<comment type="similarity">
    <text evidence="1 3">Belongs to the short-chain dehydrogenases/reductases (SDR) family.</text>
</comment>
<reference evidence="4" key="1">
    <citation type="submission" date="2022-01" db="EMBL/GenBank/DDBJ databases">
        <authorList>
            <person name="King R."/>
        </authorList>
    </citation>
    <scope>NUCLEOTIDE SEQUENCE</scope>
</reference>
<sequence length="265" mass="28447">MGFDLNDKVSLVTGGAEGIGLAFAKHLLENGVKAVIIADINAEKGKLSIGELNTQYGQNKAHFLKVNVTDPEELENAYKYAFAQLGGLDVVINNAGIWNDGQWELEISINAIAVTRSTFLALRYMGKHNGGKGGVVVNVSSIAGLTPMDIVPVYSGTKHFVLGLTGSLASPFFYDLTGVSFRVICPGLTNTRLIGIGKENTLKDFPGYREHVEAGFSALTGQSTNVVAKCMIKAVTEGGNGSVWNPEDGEIHEIEFPDRFALRKK</sequence>
<keyword evidence="5" id="KW-1185">Reference proteome</keyword>
<dbReference type="Pfam" id="PF00106">
    <property type="entry name" value="adh_short"/>
    <property type="match status" value="1"/>
</dbReference>
<dbReference type="InterPro" id="IPR002347">
    <property type="entry name" value="SDR_fam"/>
</dbReference>
<dbReference type="FunFam" id="3.40.50.720:FF:000149">
    <property type="entry name" value="15-hydroxyprostaglandin dehydrogenase [NAD(+)]"/>
    <property type="match status" value="1"/>
</dbReference>
<dbReference type="PANTHER" id="PTHR44229:SF8">
    <property type="entry name" value="ALCOHOL DEHYDROGENASE-RELATED"/>
    <property type="match status" value="1"/>
</dbReference>
<gene>
    <name evidence="4" type="ORF">DIABBA_LOCUS10245</name>
</gene>
<dbReference type="GO" id="GO:0016616">
    <property type="term" value="F:oxidoreductase activity, acting on the CH-OH group of donors, NAD or NADP as acceptor"/>
    <property type="evidence" value="ECO:0007669"/>
    <property type="project" value="TreeGrafter"/>
</dbReference>
<dbReference type="SUPFAM" id="SSF51735">
    <property type="entry name" value="NAD(P)-binding Rossmann-fold domains"/>
    <property type="match status" value="1"/>
</dbReference>
<evidence type="ECO:0000313" key="4">
    <source>
        <dbReference type="EMBL" id="CAG9837243.1"/>
    </source>
</evidence>
<dbReference type="PROSITE" id="PS00061">
    <property type="entry name" value="ADH_SHORT"/>
    <property type="match status" value="1"/>
</dbReference>
<dbReference type="PRINTS" id="PR00080">
    <property type="entry name" value="SDRFAMILY"/>
</dbReference>
<evidence type="ECO:0000256" key="2">
    <source>
        <dbReference type="ARBA" id="ARBA00023002"/>
    </source>
</evidence>
<dbReference type="InterPro" id="IPR036291">
    <property type="entry name" value="NAD(P)-bd_dom_sf"/>
</dbReference>
<dbReference type="AlphaFoldDB" id="A0A9N9T7W8"/>
<dbReference type="EMBL" id="OU898282">
    <property type="protein sequence ID" value="CAG9837243.1"/>
    <property type="molecule type" value="Genomic_DNA"/>
</dbReference>
<evidence type="ECO:0000313" key="5">
    <source>
        <dbReference type="Proteomes" id="UP001153709"/>
    </source>
</evidence>
<evidence type="ECO:0000256" key="3">
    <source>
        <dbReference type="RuleBase" id="RU000363"/>
    </source>
</evidence>
<keyword evidence="2" id="KW-0560">Oxidoreductase</keyword>
<dbReference type="PRINTS" id="PR00081">
    <property type="entry name" value="GDHRDH"/>
</dbReference>
<dbReference type="GO" id="GO:0005737">
    <property type="term" value="C:cytoplasm"/>
    <property type="evidence" value="ECO:0007669"/>
    <property type="project" value="TreeGrafter"/>
</dbReference>
<proteinExistence type="inferred from homology"/>
<dbReference type="PANTHER" id="PTHR44229">
    <property type="entry name" value="15-HYDROXYPROSTAGLANDIN DEHYDROGENASE [NAD(+)]"/>
    <property type="match status" value="1"/>
</dbReference>
<evidence type="ECO:0008006" key="6">
    <source>
        <dbReference type="Google" id="ProtNLM"/>
    </source>
</evidence>
<dbReference type="Proteomes" id="UP001153709">
    <property type="component" value="Chromosome 7"/>
</dbReference>
<accession>A0A9N9T7W8</accession>